<evidence type="ECO:0000313" key="2">
    <source>
        <dbReference type="Proteomes" id="UP000002213"/>
    </source>
</evidence>
<proteinExistence type="predicted"/>
<evidence type="ECO:0000313" key="1">
    <source>
        <dbReference type="EMBL" id="ACU36674.1"/>
    </source>
</evidence>
<dbReference type="Proteomes" id="UP000002213">
    <property type="component" value="Chromosome"/>
</dbReference>
<dbReference type="SUPFAM" id="SSF55729">
    <property type="entry name" value="Acyl-CoA N-acyltransferases (Nat)"/>
    <property type="match status" value="1"/>
</dbReference>
<accession>C6WP05</accession>
<dbReference type="EMBL" id="CP001630">
    <property type="protein sequence ID" value="ACU36674.1"/>
    <property type="molecule type" value="Genomic_DNA"/>
</dbReference>
<dbReference type="Gene3D" id="3.40.630.30">
    <property type="match status" value="1"/>
</dbReference>
<sequence length="276" mass="28232">MSPLPGPDAAALRALGLSDEVADLLAGSEQLLDVAGEPVVLTAEVDGASGGTRALATFLGPSSDAAVAEVVAIAADRHPEAAELVLVLPPGRTPPASGAPLLRYALATGGIGPVPDAAGWVVRDANDNDAVDVVPLYAEALPHLADVDPWELQEHCLELFDEALEEGAVFVAHGPTGFAGHLTLIPDEDELTGSPRLEVFDRCVVGEAVGTPVAALLTWAAVEHARAEGLPLRACVHGDGAEVDAALESLLAEGWRRDEVCWSVPLRGADPSGAGA</sequence>
<name>C6WP05_ACTMD</name>
<dbReference type="RefSeq" id="WP_015801563.1">
    <property type="nucleotide sequence ID" value="NC_013093.1"/>
</dbReference>
<evidence type="ECO:0008006" key="3">
    <source>
        <dbReference type="Google" id="ProtNLM"/>
    </source>
</evidence>
<dbReference type="HOGENOM" id="CLU_1006975_0_0_11"/>
<dbReference type="InterPro" id="IPR016181">
    <property type="entry name" value="Acyl_CoA_acyltransferase"/>
</dbReference>
<dbReference type="KEGG" id="ami:Amir_2741"/>
<dbReference type="eggNOG" id="ENOG5031M4U">
    <property type="taxonomic scope" value="Bacteria"/>
</dbReference>
<organism evidence="1 2">
    <name type="scientific">Actinosynnema mirum (strain ATCC 29888 / DSM 43827 / JCM 3225 / NBRC 14064 / NCIMB 13271 / NRRL B-12336 / IMRU 3971 / 101)</name>
    <dbReference type="NCBI Taxonomy" id="446462"/>
    <lineage>
        <taxon>Bacteria</taxon>
        <taxon>Bacillati</taxon>
        <taxon>Actinomycetota</taxon>
        <taxon>Actinomycetes</taxon>
        <taxon>Pseudonocardiales</taxon>
        <taxon>Pseudonocardiaceae</taxon>
        <taxon>Actinosynnema</taxon>
    </lineage>
</organism>
<gene>
    <name evidence="1" type="ordered locus">Amir_2741</name>
</gene>
<protein>
    <recommendedName>
        <fullName evidence="3">N-acetyltransferase domain-containing protein</fullName>
    </recommendedName>
</protein>
<keyword evidence="2" id="KW-1185">Reference proteome</keyword>
<reference evidence="1 2" key="1">
    <citation type="journal article" date="2009" name="Stand. Genomic Sci.">
        <title>Complete genome sequence of Actinosynnema mirum type strain (101).</title>
        <authorList>
            <person name="Land M."/>
            <person name="Lapidus A."/>
            <person name="Mayilraj S."/>
            <person name="Chen F."/>
            <person name="Copeland A."/>
            <person name="Del Rio T.G."/>
            <person name="Nolan M."/>
            <person name="Lucas S."/>
            <person name="Tice H."/>
            <person name="Cheng J.F."/>
            <person name="Chertkov O."/>
            <person name="Bruce D."/>
            <person name="Goodwin L."/>
            <person name="Pitluck S."/>
            <person name="Rohde M."/>
            <person name="Goker M."/>
            <person name="Pati A."/>
            <person name="Ivanova N."/>
            <person name="Mavromatis K."/>
            <person name="Chen A."/>
            <person name="Palaniappan K."/>
            <person name="Hauser L."/>
            <person name="Chang Y.J."/>
            <person name="Jeffries C.C."/>
            <person name="Brettin T."/>
            <person name="Detter J.C."/>
            <person name="Han C."/>
            <person name="Chain P."/>
            <person name="Tindall B.J."/>
            <person name="Bristow J."/>
            <person name="Eisen J.A."/>
            <person name="Markowitz V."/>
            <person name="Hugenholtz P."/>
            <person name="Kyrpides N.C."/>
            <person name="Klenk H.P."/>
        </authorList>
    </citation>
    <scope>NUCLEOTIDE SEQUENCE [LARGE SCALE GENOMIC DNA]</scope>
    <source>
        <strain evidence="2">ATCC 29888 / DSM 43827 / JCM 3225 / NBRC 14064 / NCIMB 13271 / NRRL B-12336 / IMRU 3971 / 101</strain>
    </source>
</reference>
<dbReference type="OrthoDB" id="4125043at2"/>
<dbReference type="AlphaFoldDB" id="C6WP05"/>